<dbReference type="EMBL" id="FNKO01000002">
    <property type="protein sequence ID" value="SDQ91283.1"/>
    <property type="molecule type" value="Genomic_DNA"/>
</dbReference>
<sequence>MSAVEELGNTLGGMLERVPPEQLHQARAWVTEYALPTLDEIDPGSTSPELAEARALLEHTRELIDDVLALSETTRGHLINYLAELGMHAEQPPPSLPHPSTLPRVPTDTAGDRSWIEHIRARLPDHTGGQTTGLIHDQDGNELTETSGREDISERARLTLHNSTAFSTDHRGAPIVFTHVEVKYAQRMKERGQTHGVIVLNNPICDMEQGCGAAVPAILPRGSVLVVWEPGATKPIELRGKTRP</sequence>
<keyword evidence="3" id="KW-1185">Reference proteome</keyword>
<organism evidence="2 3">
    <name type="scientific">Actinopolyspora saharensis</name>
    <dbReference type="NCBI Taxonomy" id="995062"/>
    <lineage>
        <taxon>Bacteria</taxon>
        <taxon>Bacillati</taxon>
        <taxon>Actinomycetota</taxon>
        <taxon>Actinomycetes</taxon>
        <taxon>Actinopolysporales</taxon>
        <taxon>Actinopolysporaceae</taxon>
        <taxon>Actinopolyspora</taxon>
    </lineage>
</organism>
<evidence type="ECO:0000313" key="2">
    <source>
        <dbReference type="EMBL" id="SDQ91283.1"/>
    </source>
</evidence>
<evidence type="ECO:0000256" key="1">
    <source>
        <dbReference type="SAM" id="MobiDB-lite"/>
    </source>
</evidence>
<dbReference type="AlphaFoldDB" id="A0A1H1ERB4"/>
<dbReference type="Pfam" id="PF14428">
    <property type="entry name" value="DddA-like"/>
    <property type="match status" value="1"/>
</dbReference>
<dbReference type="InterPro" id="IPR032724">
    <property type="entry name" value="SCP1.201-like"/>
</dbReference>
<reference evidence="3" key="1">
    <citation type="submission" date="2016-10" db="EMBL/GenBank/DDBJ databases">
        <authorList>
            <person name="Varghese N."/>
            <person name="Submissions S."/>
        </authorList>
    </citation>
    <scope>NUCLEOTIDE SEQUENCE [LARGE SCALE GENOMIC DNA]</scope>
    <source>
        <strain evidence="3">DSM 45459</strain>
    </source>
</reference>
<name>A0A1H1ERB4_9ACTN</name>
<dbReference type="STRING" id="995062.SAMN04489718_2655"/>
<dbReference type="RefSeq" id="WP_092524312.1">
    <property type="nucleotide sequence ID" value="NZ_FNKO01000002.1"/>
</dbReference>
<gene>
    <name evidence="2" type="ORF">SAMN04489718_2655</name>
</gene>
<accession>A0A1H1ERB4</accession>
<dbReference type="OrthoDB" id="3701073at2"/>
<feature type="region of interest" description="Disordered" evidence="1">
    <location>
        <begin position="126"/>
        <end position="149"/>
    </location>
</feature>
<evidence type="ECO:0000313" key="3">
    <source>
        <dbReference type="Proteomes" id="UP000199301"/>
    </source>
</evidence>
<dbReference type="Proteomes" id="UP000199301">
    <property type="component" value="Unassembled WGS sequence"/>
</dbReference>
<proteinExistence type="predicted"/>
<protein>
    <submittedName>
        <fullName evidence="2">SCP1.201-like deaminase</fullName>
    </submittedName>
</protein>